<dbReference type="InterPro" id="IPR029044">
    <property type="entry name" value="Nucleotide-diphossugar_trans"/>
</dbReference>
<evidence type="ECO:0000313" key="1">
    <source>
        <dbReference type="EMBL" id="UZH54198.1"/>
    </source>
</evidence>
<dbReference type="SUPFAM" id="SSF53448">
    <property type="entry name" value="Nucleotide-diphospho-sugar transferases"/>
    <property type="match status" value="1"/>
</dbReference>
<dbReference type="EMBL" id="CP069620">
    <property type="protein sequence ID" value="UZH54198.1"/>
    <property type="molecule type" value="Genomic_DNA"/>
</dbReference>
<organism evidence="1 2">
    <name type="scientific">Salinimicrobium tongyeongense</name>
    <dbReference type="NCBI Taxonomy" id="2809707"/>
    <lineage>
        <taxon>Bacteria</taxon>
        <taxon>Pseudomonadati</taxon>
        <taxon>Bacteroidota</taxon>
        <taxon>Flavobacteriia</taxon>
        <taxon>Flavobacteriales</taxon>
        <taxon>Flavobacteriaceae</taxon>
        <taxon>Salinimicrobium</taxon>
    </lineage>
</organism>
<protein>
    <submittedName>
        <fullName evidence="1">TIGR04282 family arsenosugar biosynthesis glycosyltransferase</fullName>
    </submittedName>
</protein>
<dbReference type="InterPro" id="IPR018641">
    <property type="entry name" value="Trfase_1_rSAM/seldom-assoc"/>
</dbReference>
<dbReference type="PANTHER" id="PTHR36529:SF1">
    <property type="entry name" value="GLYCOSYLTRANSFERASE"/>
    <property type="match status" value="1"/>
</dbReference>
<dbReference type="Gene3D" id="3.90.550.10">
    <property type="entry name" value="Spore Coat Polysaccharide Biosynthesis Protein SpsA, Chain A"/>
    <property type="match status" value="1"/>
</dbReference>
<accession>A0ABY6NNR6</accession>
<dbReference type="RefSeq" id="WP_265162512.1">
    <property type="nucleotide sequence ID" value="NZ_CP069620.1"/>
</dbReference>
<dbReference type="Proteomes" id="UP001163981">
    <property type="component" value="Chromosome"/>
</dbReference>
<dbReference type="PANTHER" id="PTHR36529">
    <property type="entry name" value="SLL1095 PROTEIN"/>
    <property type="match status" value="1"/>
</dbReference>
<sequence>MTKNKTDELLLIFTRNPEKGKVKKRLAQSIGDQAALKVYKYLLKHTVEVTKHLGAEKWVYYSEALPEDDIWEKDLFRKKLQQGEDLGQRMEQAFSEAFKAGFKKVVIIGSDLFELTKEDLKMAFLALHEHQYVVGPAQDGGYFLLGMTAPTPRLFRNKNWSTSSVLEQTLGDLEQEKLKLLPVRNDIDTFEDMRGHPQLMELIN</sequence>
<keyword evidence="2" id="KW-1185">Reference proteome</keyword>
<evidence type="ECO:0000313" key="2">
    <source>
        <dbReference type="Proteomes" id="UP001163981"/>
    </source>
</evidence>
<reference evidence="1" key="1">
    <citation type="submission" date="2021-02" db="EMBL/GenBank/DDBJ databases">
        <title>Salinimicrobium sp. nov. isolated from seawater in Tongyeong, Republic of Korea.</title>
        <authorList>
            <person name="Lee S.-J."/>
        </authorList>
    </citation>
    <scope>NUCLEOTIDE SEQUENCE</scope>
    <source>
        <strain evidence="1">HN-2-9-2</strain>
    </source>
</reference>
<dbReference type="Pfam" id="PF09837">
    <property type="entry name" value="DUF2064"/>
    <property type="match status" value="1"/>
</dbReference>
<gene>
    <name evidence="1" type="ORF">JRG66_09325</name>
</gene>
<name>A0ABY6NNR6_9FLAO</name>
<dbReference type="NCBIfam" id="TIGR04282">
    <property type="entry name" value="glyco_like_cofC"/>
    <property type="match status" value="1"/>
</dbReference>
<proteinExistence type="predicted"/>